<organism evidence="2 3">
    <name type="scientific">Brevibacillus borstelensis AK1</name>
    <dbReference type="NCBI Taxonomy" id="1300222"/>
    <lineage>
        <taxon>Bacteria</taxon>
        <taxon>Bacillati</taxon>
        <taxon>Bacillota</taxon>
        <taxon>Bacilli</taxon>
        <taxon>Bacillales</taxon>
        <taxon>Paenibacillaceae</taxon>
        <taxon>Brevibacillus</taxon>
    </lineage>
</organism>
<dbReference type="OrthoDB" id="2474655at2"/>
<comment type="caution">
    <text evidence="2">The sequence shown here is derived from an EMBL/GenBank/DDBJ whole genome shotgun (WGS) entry which is preliminary data.</text>
</comment>
<dbReference type="PROSITE" id="PS51257">
    <property type="entry name" value="PROKAR_LIPOPROTEIN"/>
    <property type="match status" value="1"/>
</dbReference>
<dbReference type="PATRIC" id="fig|1300222.3.peg.280"/>
<dbReference type="STRING" id="1300222.I532_01330"/>
<feature type="signal peptide" evidence="1">
    <location>
        <begin position="1"/>
        <end position="20"/>
    </location>
</feature>
<proteinExistence type="predicted"/>
<keyword evidence="3" id="KW-1185">Reference proteome</keyword>
<reference evidence="2 3" key="1">
    <citation type="submission" date="2013-03" db="EMBL/GenBank/DDBJ databases">
        <title>Assembly of a new bacterial strain Brevibacillus borstelensis AK1.</title>
        <authorList>
            <person name="Rajan I."/>
            <person name="PoliReddy D."/>
            <person name="Sugumar T."/>
            <person name="Rathinam K."/>
            <person name="Alqarawi S."/>
            <person name="Khalil A.B."/>
            <person name="Sivakumar N."/>
        </authorList>
    </citation>
    <scope>NUCLEOTIDE SEQUENCE [LARGE SCALE GENOMIC DNA]</scope>
    <source>
        <strain evidence="2 3">AK1</strain>
    </source>
</reference>
<feature type="chain" id="PRO_5039221140" description="Lipoprotein" evidence="1">
    <location>
        <begin position="21"/>
        <end position="351"/>
    </location>
</feature>
<accession>M8E4K3</accession>
<keyword evidence="1" id="KW-0732">Signal</keyword>
<protein>
    <recommendedName>
        <fullName evidence="4">Lipoprotein</fullName>
    </recommendedName>
</protein>
<evidence type="ECO:0000313" key="3">
    <source>
        <dbReference type="Proteomes" id="UP000012081"/>
    </source>
</evidence>
<evidence type="ECO:0008006" key="4">
    <source>
        <dbReference type="Google" id="ProtNLM"/>
    </source>
</evidence>
<gene>
    <name evidence="2" type="ORF">I532_01330</name>
</gene>
<name>M8E4K3_9BACL</name>
<dbReference type="RefSeq" id="WP_003385912.1">
    <property type="nucleotide sequence ID" value="NZ_APBN01000001.1"/>
</dbReference>
<dbReference type="AlphaFoldDB" id="M8E4K3"/>
<evidence type="ECO:0000256" key="1">
    <source>
        <dbReference type="SAM" id="SignalP"/>
    </source>
</evidence>
<dbReference type="EMBL" id="APBN01000001">
    <property type="protein sequence ID" value="EMT54206.1"/>
    <property type="molecule type" value="Genomic_DNA"/>
</dbReference>
<dbReference type="Proteomes" id="UP000012081">
    <property type="component" value="Unassembled WGS sequence"/>
</dbReference>
<evidence type="ECO:0000313" key="2">
    <source>
        <dbReference type="EMBL" id="EMT54206.1"/>
    </source>
</evidence>
<sequence length="351" mass="39964">MKGNLRTYLFPVLMAGLLLAGCAENTNGQPADMKKQMDNELGSVEKVTVLSTDGVEVPLELQKFLKELPEQGGDLHKSDQVLTRDEIRYTLVLYRSKQAPLVVEVGEQASQYGENTYRGQGAVKLYQWIYRQAGVGLLSGTYKNAVLSAVDLNQTMSLDNGQTEMVQQTFLAAEPLIEKEKRQYPLHPYYQLRVDTGERMLDATLLTPTMIAIPFGRETQYYRIQGSLFSKLTQWMPPRKTTDDSFQQLYQATSIRLIATGDEKVPALEKKPTETTVEQGMAHQCIRLLKNSVALTKVPQNVGKERFQLTFLVGEKNHTIHFFDDYFRYEGKWYSQNKLDEEMIRLLGAKK</sequence>